<reference evidence="1 2" key="1">
    <citation type="submission" date="2017-03" db="EMBL/GenBank/DDBJ databases">
        <title>Genomic and clinical evidence uncovers the enterohepatic species Helicobacter valdiviensis as a potential human intestinal pathogen.</title>
        <authorList>
            <person name="Fresia P."/>
            <person name="Jara R."/>
            <person name="Sierra R."/>
            <person name="Ferres I."/>
            <person name="Greif G."/>
            <person name="Iraola G."/>
            <person name="Collado L."/>
        </authorList>
    </citation>
    <scope>NUCLEOTIDE SEQUENCE [LARGE SCALE GENOMIC DNA]</scope>
    <source>
        <strain evidence="1 2">WBE14</strain>
    </source>
</reference>
<keyword evidence="2" id="KW-1185">Reference proteome</keyword>
<dbReference type="Proteomes" id="UP000249746">
    <property type="component" value="Unassembled WGS sequence"/>
</dbReference>
<dbReference type="AlphaFoldDB" id="A0A2W6MT38"/>
<dbReference type="Pfam" id="PF19940">
    <property type="entry name" value="DUF6402"/>
    <property type="match status" value="1"/>
</dbReference>
<dbReference type="InterPro" id="IPR045646">
    <property type="entry name" value="DUF6402"/>
</dbReference>
<protein>
    <submittedName>
        <fullName evidence="1">Uncharacterized protein</fullName>
    </submittedName>
</protein>
<evidence type="ECO:0000313" key="1">
    <source>
        <dbReference type="EMBL" id="PZT47582.1"/>
    </source>
</evidence>
<gene>
    <name evidence="1" type="ORF">B6S12_08440</name>
</gene>
<comment type="caution">
    <text evidence="1">The sequence shown here is derived from an EMBL/GenBank/DDBJ whole genome shotgun (WGS) entry which is preliminary data.</text>
</comment>
<dbReference type="RefSeq" id="WP_111230362.1">
    <property type="nucleotide sequence ID" value="NZ_NBIU01000028.1"/>
</dbReference>
<sequence>MNGAKLLDNIKPSDLRRSHMQIYGIANKEFGIEYKLSSKEKSNQAIALYALSGKFQIYYVLDSFEAIKMNEKEIAIYPTQIKAYVDDSFDFRDQNHIFNEDGSIKELGQPVGAWDYNEVKFDRDVSESQLWHYFALQKDFIPDIIGLEYDEIPANKQNKIYPNYNHEYQLTQKHFNLGLDFFLYSSTFLDMDFSHTQMQDTAFIVGK</sequence>
<organism evidence="1 2">
    <name type="scientific">Helicobacter valdiviensis</name>
    <dbReference type="NCBI Taxonomy" id="1458358"/>
    <lineage>
        <taxon>Bacteria</taxon>
        <taxon>Pseudomonadati</taxon>
        <taxon>Campylobacterota</taxon>
        <taxon>Epsilonproteobacteria</taxon>
        <taxon>Campylobacterales</taxon>
        <taxon>Helicobacteraceae</taxon>
        <taxon>Helicobacter</taxon>
    </lineage>
</organism>
<proteinExistence type="predicted"/>
<evidence type="ECO:0000313" key="2">
    <source>
        <dbReference type="Proteomes" id="UP000249746"/>
    </source>
</evidence>
<dbReference type="OrthoDB" id="5329895at2"/>
<accession>A0A2W6MT38</accession>
<name>A0A2W6MT38_9HELI</name>
<dbReference type="EMBL" id="NBIU01000028">
    <property type="protein sequence ID" value="PZT47582.1"/>
    <property type="molecule type" value="Genomic_DNA"/>
</dbReference>